<evidence type="ECO:0000313" key="1">
    <source>
        <dbReference type="EMBL" id="WOK97422.1"/>
    </source>
</evidence>
<evidence type="ECO:0000313" key="2">
    <source>
        <dbReference type="Proteomes" id="UP001327560"/>
    </source>
</evidence>
<sequence>MIILSFYNISSSISWGYLHNVSALRILDLSDYGSMPRSLRSSALLQVNLTTNHLGCALLFGSLKSSFALVSLNRTSKRRRPQSPASPHPHAAWFREDEKVEAYGCVNELARSVFRWLTTFNVRLDYLNVLYNQG</sequence>
<gene>
    <name evidence="1" type="ORF">Cni_G06130</name>
</gene>
<dbReference type="EMBL" id="CP136891">
    <property type="protein sequence ID" value="WOK97422.1"/>
    <property type="molecule type" value="Genomic_DNA"/>
</dbReference>
<organism evidence="1 2">
    <name type="scientific">Canna indica</name>
    <name type="common">Indian-shot</name>
    <dbReference type="NCBI Taxonomy" id="4628"/>
    <lineage>
        <taxon>Eukaryota</taxon>
        <taxon>Viridiplantae</taxon>
        <taxon>Streptophyta</taxon>
        <taxon>Embryophyta</taxon>
        <taxon>Tracheophyta</taxon>
        <taxon>Spermatophyta</taxon>
        <taxon>Magnoliopsida</taxon>
        <taxon>Liliopsida</taxon>
        <taxon>Zingiberales</taxon>
        <taxon>Cannaceae</taxon>
        <taxon>Canna</taxon>
    </lineage>
</organism>
<accession>A0AAQ3JWF9</accession>
<proteinExistence type="predicted"/>
<protein>
    <submittedName>
        <fullName evidence="1">Uncharacterized protein</fullName>
    </submittedName>
</protein>
<reference evidence="1 2" key="1">
    <citation type="submission" date="2023-10" db="EMBL/GenBank/DDBJ databases">
        <title>Chromosome-scale genome assembly provides insights into flower coloration mechanisms of Canna indica.</title>
        <authorList>
            <person name="Li C."/>
        </authorList>
    </citation>
    <scope>NUCLEOTIDE SEQUENCE [LARGE SCALE GENOMIC DNA]</scope>
    <source>
        <tissue evidence="1">Flower</tissue>
    </source>
</reference>
<dbReference type="Proteomes" id="UP001327560">
    <property type="component" value="Chromosome 2"/>
</dbReference>
<dbReference type="AlphaFoldDB" id="A0AAQ3JWF9"/>
<name>A0AAQ3JWF9_9LILI</name>
<keyword evidence="2" id="KW-1185">Reference proteome</keyword>